<sequence length="71" mass="8176">MGFSIAENFCHTLLLSNLNFYASTYISHSFHISQKTSCYKLYNFFKLAFFLFAPSAISILVRPSLMLSFFS</sequence>
<name>B3TAU0_9ARCH</name>
<keyword evidence="1" id="KW-0812">Transmembrane</keyword>
<dbReference type="EMBL" id="EU016656">
    <property type="protein sequence ID" value="ABZ09699.1"/>
    <property type="molecule type" value="Genomic_DNA"/>
</dbReference>
<keyword evidence="1" id="KW-1133">Transmembrane helix</keyword>
<organism evidence="2">
    <name type="scientific">uncultured marine crenarchaeote HF4000_APKG8G15</name>
    <dbReference type="NCBI Taxonomy" id="455605"/>
    <lineage>
        <taxon>Archaea</taxon>
        <taxon>Nitrososphaerota</taxon>
        <taxon>Nitrososphaeria</taxon>
        <taxon>Nitrosopumilales</taxon>
        <taxon>environmental samples</taxon>
    </lineage>
</organism>
<protein>
    <submittedName>
        <fullName evidence="2">Uncharacterized protein</fullName>
    </submittedName>
</protein>
<evidence type="ECO:0000256" key="1">
    <source>
        <dbReference type="SAM" id="Phobius"/>
    </source>
</evidence>
<evidence type="ECO:0000313" key="2">
    <source>
        <dbReference type="EMBL" id="ABZ09699.1"/>
    </source>
</evidence>
<gene>
    <name evidence="2" type="ORF">ALOHA_HF4000APKG8G15ctg1g38</name>
</gene>
<proteinExistence type="predicted"/>
<accession>B3TAU0</accession>
<dbReference type="AlphaFoldDB" id="B3TAU0"/>
<keyword evidence="1" id="KW-0472">Membrane</keyword>
<feature type="transmembrane region" description="Helical" evidence="1">
    <location>
        <begin position="41"/>
        <end position="61"/>
    </location>
</feature>
<reference evidence="2" key="1">
    <citation type="journal article" date="2008" name="ISME J.">
        <title>Genomic patterns of recombination, clonal divergence and environment in marine microbial populations.</title>
        <authorList>
            <person name="Konstantinidis K.T."/>
            <person name="Delong E.F."/>
        </authorList>
    </citation>
    <scope>NUCLEOTIDE SEQUENCE</scope>
</reference>